<dbReference type="PROSITE" id="PS51897">
    <property type="entry name" value="ANNEXIN_2"/>
    <property type="match status" value="2"/>
</dbReference>
<dbReference type="PROSITE" id="PS00223">
    <property type="entry name" value="ANNEXIN_1"/>
    <property type="match status" value="2"/>
</dbReference>
<dbReference type="GO" id="GO:0005737">
    <property type="term" value="C:cytoplasm"/>
    <property type="evidence" value="ECO:0007669"/>
    <property type="project" value="TreeGrafter"/>
</dbReference>
<dbReference type="FunFam" id="1.10.220.10:FF:000005">
    <property type="entry name" value="Annexin"/>
    <property type="match status" value="1"/>
</dbReference>
<comment type="domain">
    <text evidence="4">A pair of annexin repeats may form one binding site for calcium and phospholipid.</text>
</comment>
<evidence type="ECO:0000313" key="5">
    <source>
        <dbReference type="EMBL" id="KAJ8033468.1"/>
    </source>
</evidence>
<dbReference type="PANTHER" id="PTHR10502:SF233">
    <property type="entry name" value="ANNEXIN B9"/>
    <property type="match status" value="1"/>
</dbReference>
<dbReference type="InterPro" id="IPR018502">
    <property type="entry name" value="Annexin_repeat"/>
</dbReference>
<protein>
    <recommendedName>
        <fullName evidence="4">Annexin</fullName>
    </recommendedName>
</protein>
<dbReference type="PRINTS" id="PR00196">
    <property type="entry name" value="ANNEXIN"/>
</dbReference>
<evidence type="ECO:0000313" key="6">
    <source>
        <dbReference type="Proteomes" id="UP001152320"/>
    </source>
</evidence>
<dbReference type="GO" id="GO:0005544">
    <property type="term" value="F:calcium-dependent phospholipid binding"/>
    <property type="evidence" value="ECO:0007669"/>
    <property type="project" value="UniProtKB-KW"/>
</dbReference>
<sequence length="344" mass="38729">MAQSVDKPTVIPVDDFDPNRDRDLLNDAFKGFGISVFRVGTKDDVIISILTKRSLKQRQEIQDAYKEKFGKDLKEELRSELSGNYLSVMEALFDTPGVLLAKRVNRILNKMISAPGSEGKDIAILEIVYPLKKQETDSLIVVYQEVFKKSLLDDVEEKLDGNFKDTVIEILKNGRSDEEPSPQRIQEDVGLLLQLDPIDWSPCNPDLMKIFLSSSTYLFYMFSVLQATKPKSLVEIASTQTNEEYRDGFVTMVHAANGLRRFLADLLYQAMKGLGTEDEKLLFLVVSRCEVDLGNIEDEFEAKYGQSLQNFIRADTSGDFQKVLLSLCSPEEVENDVNGAPSTA</sequence>
<dbReference type="InterPro" id="IPR018252">
    <property type="entry name" value="Annexin_repeat_CS"/>
</dbReference>
<reference evidence="5" key="1">
    <citation type="submission" date="2021-10" db="EMBL/GenBank/DDBJ databases">
        <title>Tropical sea cucumber genome reveals ecological adaptation and Cuvierian tubules defense mechanism.</title>
        <authorList>
            <person name="Chen T."/>
        </authorList>
    </citation>
    <scope>NUCLEOTIDE SEQUENCE</scope>
    <source>
        <strain evidence="5">Nanhai2018</strain>
        <tissue evidence="5">Muscle</tissue>
    </source>
</reference>
<dbReference type="SUPFAM" id="SSF47874">
    <property type="entry name" value="Annexin"/>
    <property type="match status" value="1"/>
</dbReference>
<dbReference type="SMART" id="SM00335">
    <property type="entry name" value="ANX"/>
    <property type="match status" value="2"/>
</dbReference>
<dbReference type="GO" id="GO:0001786">
    <property type="term" value="F:phosphatidylserine binding"/>
    <property type="evidence" value="ECO:0007669"/>
    <property type="project" value="TreeGrafter"/>
</dbReference>
<evidence type="ECO:0000256" key="4">
    <source>
        <dbReference type="RuleBase" id="RU003540"/>
    </source>
</evidence>
<comment type="caution">
    <text evidence="5">The sequence shown here is derived from an EMBL/GenBank/DDBJ whole genome shotgun (WGS) entry which is preliminary data.</text>
</comment>
<proteinExistence type="inferred from homology"/>
<dbReference type="AlphaFoldDB" id="A0A9Q1BUI8"/>
<dbReference type="InterPro" id="IPR037104">
    <property type="entry name" value="Annexin_sf"/>
</dbReference>
<dbReference type="InterPro" id="IPR001464">
    <property type="entry name" value="Annexin"/>
</dbReference>
<evidence type="ECO:0000256" key="2">
    <source>
        <dbReference type="ARBA" id="ARBA00022737"/>
    </source>
</evidence>
<dbReference type="PANTHER" id="PTHR10502">
    <property type="entry name" value="ANNEXIN"/>
    <property type="match status" value="1"/>
</dbReference>
<evidence type="ECO:0000256" key="3">
    <source>
        <dbReference type="ARBA" id="ARBA00023216"/>
    </source>
</evidence>
<dbReference type="GO" id="GO:0005634">
    <property type="term" value="C:nucleus"/>
    <property type="evidence" value="ECO:0007669"/>
    <property type="project" value="TreeGrafter"/>
</dbReference>
<dbReference type="GO" id="GO:0032509">
    <property type="term" value="P:endosome transport via multivesicular body sorting pathway"/>
    <property type="evidence" value="ECO:0007669"/>
    <property type="project" value="TreeGrafter"/>
</dbReference>
<dbReference type="EMBL" id="JAIZAY010000011">
    <property type="protein sequence ID" value="KAJ8033468.1"/>
    <property type="molecule type" value="Genomic_DNA"/>
</dbReference>
<dbReference type="OrthoDB" id="37886at2759"/>
<dbReference type="GO" id="GO:0005886">
    <property type="term" value="C:plasma membrane"/>
    <property type="evidence" value="ECO:0007669"/>
    <property type="project" value="TreeGrafter"/>
</dbReference>
<keyword evidence="6" id="KW-1185">Reference proteome</keyword>
<dbReference type="Pfam" id="PF00191">
    <property type="entry name" value="Annexin"/>
    <property type="match status" value="2"/>
</dbReference>
<dbReference type="GO" id="GO:0012506">
    <property type="term" value="C:vesicle membrane"/>
    <property type="evidence" value="ECO:0007669"/>
    <property type="project" value="TreeGrafter"/>
</dbReference>
<keyword evidence="4" id="KW-0106">Calcium</keyword>
<dbReference type="Proteomes" id="UP001152320">
    <property type="component" value="Chromosome 11"/>
</dbReference>
<keyword evidence="2 4" id="KW-0677">Repeat</keyword>
<keyword evidence="3 4" id="KW-0041">Annexin</keyword>
<gene>
    <name evidence="5" type="ORF">HOLleu_23717</name>
</gene>
<organism evidence="5 6">
    <name type="scientific">Holothuria leucospilota</name>
    <name type="common">Black long sea cucumber</name>
    <name type="synonym">Mertensiothuria leucospilota</name>
    <dbReference type="NCBI Taxonomy" id="206669"/>
    <lineage>
        <taxon>Eukaryota</taxon>
        <taxon>Metazoa</taxon>
        <taxon>Echinodermata</taxon>
        <taxon>Eleutherozoa</taxon>
        <taxon>Echinozoa</taxon>
        <taxon>Holothuroidea</taxon>
        <taxon>Aspidochirotacea</taxon>
        <taxon>Aspidochirotida</taxon>
        <taxon>Holothuriidae</taxon>
        <taxon>Holothuria</taxon>
    </lineage>
</organism>
<comment type="similarity">
    <text evidence="1 4">Belongs to the annexin family.</text>
</comment>
<evidence type="ECO:0000256" key="1">
    <source>
        <dbReference type="ARBA" id="ARBA00007831"/>
    </source>
</evidence>
<accession>A0A9Q1BUI8</accession>
<name>A0A9Q1BUI8_HOLLE</name>
<keyword evidence="4" id="KW-0111">Calcium/phospholipid-binding</keyword>
<dbReference type="Gene3D" id="1.10.220.10">
    <property type="entry name" value="Annexin"/>
    <property type="match status" value="3"/>
</dbReference>
<dbReference type="FunFam" id="1.10.220.10:FF:000022">
    <property type="entry name" value="Annexin A5"/>
    <property type="match status" value="1"/>
</dbReference>
<dbReference type="GO" id="GO:0005509">
    <property type="term" value="F:calcium ion binding"/>
    <property type="evidence" value="ECO:0007669"/>
    <property type="project" value="InterPro"/>
</dbReference>